<evidence type="ECO:0000313" key="2">
    <source>
        <dbReference type="Proteomes" id="UP000280091"/>
    </source>
</evidence>
<keyword evidence="2" id="KW-1185">Reference proteome</keyword>
<dbReference type="EMBL" id="RBXA01000001">
    <property type="protein sequence ID" value="RKS95658.1"/>
    <property type="molecule type" value="Genomic_DNA"/>
</dbReference>
<name>A0A495S976_9FLAO</name>
<dbReference type="AlphaFoldDB" id="A0A495S976"/>
<dbReference type="OrthoDB" id="1446595at2"/>
<protein>
    <submittedName>
        <fullName evidence="1">Uncharacterized protein</fullName>
    </submittedName>
</protein>
<organism evidence="1 2">
    <name type="scientific">Flavobacterium limicola</name>
    <dbReference type="NCBI Taxonomy" id="180441"/>
    <lineage>
        <taxon>Bacteria</taxon>
        <taxon>Pseudomonadati</taxon>
        <taxon>Bacteroidota</taxon>
        <taxon>Flavobacteriia</taxon>
        <taxon>Flavobacteriales</taxon>
        <taxon>Flavobacteriaceae</taxon>
        <taxon>Flavobacterium</taxon>
    </lineage>
</organism>
<dbReference type="Proteomes" id="UP000280091">
    <property type="component" value="Unassembled WGS sequence"/>
</dbReference>
<sequence length="203" mass="23627">MAKEKLIYDFVVGYMLKVLKSKAEITKYKEEFNAIRHGDYVCFINLINIGIPDNIIVAKEGEVELIPTEKQMEMKNVDFLFLLLSAPALKEFYSKCYQEYGNITDYDLLDEDFENVANFEMVLRMCVNNKYIIEQKIELINVINLLCNDLLIPKNEVDKIQKGREFVNMVKGHRPKFPSYQEGLNAFSEAVEILKKYDIILTA</sequence>
<reference evidence="1 2" key="1">
    <citation type="submission" date="2018-10" db="EMBL/GenBank/DDBJ databases">
        <title>Genomic Encyclopedia of Archaeal and Bacterial Type Strains, Phase II (KMG-II): from individual species to whole genera.</title>
        <authorList>
            <person name="Goeker M."/>
        </authorList>
    </citation>
    <scope>NUCLEOTIDE SEQUENCE [LARGE SCALE GENOMIC DNA]</scope>
    <source>
        <strain evidence="1 2">DSM 15094</strain>
    </source>
</reference>
<proteinExistence type="predicted"/>
<evidence type="ECO:0000313" key="1">
    <source>
        <dbReference type="EMBL" id="RKS95658.1"/>
    </source>
</evidence>
<comment type="caution">
    <text evidence="1">The sequence shown here is derived from an EMBL/GenBank/DDBJ whole genome shotgun (WGS) entry which is preliminary data.</text>
</comment>
<accession>A0A495S976</accession>
<gene>
    <name evidence="1" type="ORF">BC952_1355</name>
</gene>
<dbReference type="RefSeq" id="WP_121364718.1">
    <property type="nucleotide sequence ID" value="NZ_RBXA01000001.1"/>
</dbReference>